<name>A0A8K1FMN1_PYTOL</name>
<dbReference type="EMBL" id="SPLM01000038">
    <property type="protein sequence ID" value="TMW65042.1"/>
    <property type="molecule type" value="Genomic_DNA"/>
</dbReference>
<evidence type="ECO:0000256" key="1">
    <source>
        <dbReference type="SAM" id="Coils"/>
    </source>
</evidence>
<comment type="caution">
    <text evidence="3">The sequence shown here is derived from an EMBL/GenBank/DDBJ whole genome shotgun (WGS) entry which is preliminary data.</text>
</comment>
<gene>
    <name evidence="3" type="ORF">Poli38472_009209</name>
</gene>
<evidence type="ECO:0008006" key="5">
    <source>
        <dbReference type="Google" id="ProtNLM"/>
    </source>
</evidence>
<evidence type="ECO:0000313" key="3">
    <source>
        <dbReference type="EMBL" id="TMW65042.1"/>
    </source>
</evidence>
<dbReference type="AlphaFoldDB" id="A0A8K1FMN1"/>
<sequence length="378" mass="42903">MSMMKESLAARQAALLRQNAELDEKVEAMEQRRRQHQLLGTSGKAASVPTQILRHEGLSKSHAETVVEESDMESNVSISFSPPRSATLKPRVQLRMDLSASIDGSVNEELEEKQKPARAATSPRLDRNRSGGITRSTSSRQLKARKSERVDKIQENNEEVIQAEASDCQKTASSPEGLGLETTVRYQKARLRVLQDELDAATTEAKELNTSQNALKARLEELAAENATLKKKQQQTQQLLDKQQELSEAQESKQKILETQLSTAQNKIDDLQRAEKLAAQQFRSKDVRLNRALEELEKVKAQLQEERRTNGEQIITKSEYDQVVKESKRLEKQKNELLVAFKKQMKLIDLLKRQRIHMEAAKMLSFTEEEFSKTLELG</sequence>
<feature type="compositionally biased region" description="Basic and acidic residues" evidence="2">
    <location>
        <begin position="145"/>
        <end position="155"/>
    </location>
</feature>
<organism evidence="3 4">
    <name type="scientific">Pythium oligandrum</name>
    <name type="common">Mycoparasitic fungus</name>
    <dbReference type="NCBI Taxonomy" id="41045"/>
    <lineage>
        <taxon>Eukaryota</taxon>
        <taxon>Sar</taxon>
        <taxon>Stramenopiles</taxon>
        <taxon>Oomycota</taxon>
        <taxon>Peronosporomycetes</taxon>
        <taxon>Pythiales</taxon>
        <taxon>Pythiaceae</taxon>
        <taxon>Pythium</taxon>
    </lineage>
</organism>
<dbReference type="PANTHER" id="PTHR23313">
    <property type="entry name" value="TSEC1-RELATED"/>
    <property type="match status" value="1"/>
</dbReference>
<dbReference type="OrthoDB" id="269872at2759"/>
<reference evidence="3" key="1">
    <citation type="submission" date="2019-03" db="EMBL/GenBank/DDBJ databases">
        <title>Long read genome sequence of the mycoparasitic Pythium oligandrum ATCC 38472 isolated from sugarbeet rhizosphere.</title>
        <authorList>
            <person name="Gaulin E."/>
        </authorList>
    </citation>
    <scope>NUCLEOTIDE SEQUENCE</scope>
    <source>
        <strain evidence="3">ATCC 38472_TT</strain>
    </source>
</reference>
<evidence type="ECO:0000313" key="4">
    <source>
        <dbReference type="Proteomes" id="UP000794436"/>
    </source>
</evidence>
<keyword evidence="1" id="KW-0175">Coiled coil</keyword>
<feature type="region of interest" description="Disordered" evidence="2">
    <location>
        <begin position="28"/>
        <end position="47"/>
    </location>
</feature>
<feature type="coiled-coil region" evidence="1">
    <location>
        <begin position="191"/>
        <end position="340"/>
    </location>
</feature>
<protein>
    <recommendedName>
        <fullName evidence="5">Testis-expressed sequence 9 protein</fullName>
    </recommendedName>
</protein>
<accession>A0A8K1FMN1</accession>
<keyword evidence="4" id="KW-1185">Reference proteome</keyword>
<feature type="region of interest" description="Disordered" evidence="2">
    <location>
        <begin position="61"/>
        <end position="84"/>
    </location>
</feature>
<evidence type="ECO:0000256" key="2">
    <source>
        <dbReference type="SAM" id="MobiDB-lite"/>
    </source>
</evidence>
<feature type="compositionally biased region" description="Polar residues" evidence="2">
    <location>
        <begin position="73"/>
        <end position="84"/>
    </location>
</feature>
<dbReference type="PANTHER" id="PTHR23313:SF0">
    <property type="entry name" value="TESTIS-EXPRESSED PROTEIN 9"/>
    <property type="match status" value="1"/>
</dbReference>
<proteinExistence type="predicted"/>
<dbReference type="Proteomes" id="UP000794436">
    <property type="component" value="Unassembled WGS sequence"/>
</dbReference>
<feature type="region of interest" description="Disordered" evidence="2">
    <location>
        <begin position="105"/>
        <end position="155"/>
    </location>
</feature>
<feature type="compositionally biased region" description="Low complexity" evidence="2">
    <location>
        <begin position="130"/>
        <end position="140"/>
    </location>
</feature>